<evidence type="ECO:0000313" key="14">
    <source>
        <dbReference type="Proteomes" id="UP001595617"/>
    </source>
</evidence>
<evidence type="ECO:0000256" key="8">
    <source>
        <dbReference type="ARBA" id="ARBA00023300"/>
    </source>
</evidence>
<dbReference type="Pfam" id="PF00311">
    <property type="entry name" value="PEPcase"/>
    <property type="match status" value="1"/>
</dbReference>
<dbReference type="HAMAP" id="MF_00595">
    <property type="entry name" value="PEPcase_type1"/>
    <property type="match status" value="1"/>
</dbReference>
<dbReference type="PROSITE" id="PS00781">
    <property type="entry name" value="PEPCASE_1"/>
    <property type="match status" value="1"/>
</dbReference>
<sequence>MTAHKVLRKQVKTLGRLLGETIAQASGDDWLERIEEIRGWGKAARDGDPGARTAMADFFRTASDDDLLLLSRSFTQFLNLVNIAEQQHTVTPQGLAHQQYPNPMQDFLHRLQDTGQTLAEKQAAVEKLHLELVLTAHPTEVTRRTIITKYGELAGELAHLNDAAEPRQRRQATQRIKELVAQAWHTAEIRSVRPTPVDEARWGFAVIENSLWDAVPRFMRDLEEDLAEHDLHLALDAHTLSFCSWMGGDRDGNPFVTAKVTEQVLLLSRWKAAELFGQAVDRLASELSMLDCTDELRVLAGEAREPYRAVMKSLRSRLYQVKDAIQARLDNSARVDLADCLLTDEALLTPLMACYDSLVACGMKVIADGALKDTIRRAHVFGTALLRLDVRQHSERHRAALSELTLALGLGDYDHWSEEEKQAFLLRELANKRPLIPRDWEPSPDVQEVLDTCRVVSQFSADSFGIYIISMARHPSDVLAVQLLLRECGVRWAMPVAPLFETLDDLEVAPETMRSLLSIEWYRGYIHGQQHVMIGYSDSAKDAGVLAASWAQYRAQETLGQLAQEFHISLTLFHGRGGTIGRGGGPAHAAILSQPPGSVDGGFRVTEQGETIRFKFGLPELAVRSLNLYASAVLEALLLPPPEPETAWRELMNQMAAQSCDAYRSVVRDHPDFVPFFRAVTPEQELGKLPLGSRPTKRKPGGGVESLRAIPWIFAWSQNRLLLPSWLGAVEAIEAQLGSGKTSTIEQMKDRWPFFSTRLAMLEMVFLKTDAAISSAYAERLSPPELLYMNTELQQRMASDANTLRKLLAEDQLMVSDQWNRDSILLRDPYLEPLHWLQIELLDRLRKAEQNSTVEQALMVTIGGIAAGMRNTG</sequence>
<dbReference type="Gene3D" id="1.20.1440.90">
    <property type="entry name" value="Phosphoenolpyruvate/pyruvate domain"/>
    <property type="match status" value="1"/>
</dbReference>
<evidence type="ECO:0000256" key="5">
    <source>
        <dbReference type="ARBA" id="ARBA00022419"/>
    </source>
</evidence>
<evidence type="ECO:0000256" key="12">
    <source>
        <dbReference type="PROSITE-ProRule" id="PRU10112"/>
    </source>
</evidence>
<keyword evidence="14" id="KW-1185">Reference proteome</keyword>
<evidence type="ECO:0000256" key="2">
    <source>
        <dbReference type="ARBA" id="ARBA00003670"/>
    </source>
</evidence>
<comment type="subunit">
    <text evidence="10">Homotetramer.</text>
</comment>
<dbReference type="Proteomes" id="UP001595617">
    <property type="component" value="Unassembled WGS sequence"/>
</dbReference>
<reference evidence="14" key="1">
    <citation type="journal article" date="2019" name="Int. J. Syst. Evol. Microbiol.">
        <title>The Global Catalogue of Microorganisms (GCM) 10K type strain sequencing project: providing services to taxonomists for standard genome sequencing and annotation.</title>
        <authorList>
            <consortium name="The Broad Institute Genomics Platform"/>
            <consortium name="The Broad Institute Genome Sequencing Center for Infectious Disease"/>
            <person name="Wu L."/>
            <person name="Ma J."/>
        </authorList>
    </citation>
    <scope>NUCLEOTIDE SEQUENCE [LARGE SCALE GENOMIC DNA]</scope>
    <source>
        <strain evidence="14">IBRC 10765</strain>
    </source>
</reference>
<keyword evidence="6 10" id="KW-0460">Magnesium</keyword>
<gene>
    <name evidence="10 13" type="primary">ppc</name>
    <name evidence="13" type="ORF">ACFOOG_01670</name>
</gene>
<dbReference type="InterPro" id="IPR018129">
    <property type="entry name" value="PEP_COase_Lys_AS"/>
</dbReference>
<dbReference type="PROSITE" id="PS00393">
    <property type="entry name" value="PEPCASE_2"/>
    <property type="match status" value="1"/>
</dbReference>
<feature type="active site" evidence="10 12">
    <location>
        <position position="541"/>
    </location>
</feature>
<dbReference type="GO" id="GO:0008964">
    <property type="term" value="F:phosphoenolpyruvate carboxylase activity"/>
    <property type="evidence" value="ECO:0007669"/>
    <property type="project" value="UniProtKB-EC"/>
</dbReference>
<evidence type="ECO:0000256" key="11">
    <source>
        <dbReference type="PROSITE-ProRule" id="PRU10111"/>
    </source>
</evidence>
<protein>
    <recommendedName>
        <fullName evidence="5 10">Phosphoenolpyruvate carboxylase</fullName>
        <shortName evidence="10">PEPC</shortName>
        <shortName evidence="10">PEPCase</shortName>
        <ecNumber evidence="4 10">4.1.1.31</ecNumber>
    </recommendedName>
</protein>
<evidence type="ECO:0000256" key="1">
    <source>
        <dbReference type="ARBA" id="ARBA00001946"/>
    </source>
</evidence>
<evidence type="ECO:0000256" key="10">
    <source>
        <dbReference type="HAMAP-Rule" id="MF_00595"/>
    </source>
</evidence>
<dbReference type="PANTHER" id="PTHR30523">
    <property type="entry name" value="PHOSPHOENOLPYRUVATE CARBOXYLASE"/>
    <property type="match status" value="1"/>
</dbReference>
<comment type="similarity">
    <text evidence="3 10">Belongs to the PEPCase type 1 family.</text>
</comment>
<dbReference type="EC" id="4.1.1.31" evidence="4 10"/>
<accession>A0ABV7ZWI1</accession>
<evidence type="ECO:0000256" key="4">
    <source>
        <dbReference type="ARBA" id="ARBA00012305"/>
    </source>
</evidence>
<feature type="active site" evidence="10 11">
    <location>
        <position position="137"/>
    </location>
</feature>
<dbReference type="InterPro" id="IPR033129">
    <property type="entry name" value="PEPCASE_His_AS"/>
</dbReference>
<dbReference type="PRINTS" id="PR00150">
    <property type="entry name" value="PEPCARBXLASE"/>
</dbReference>
<evidence type="ECO:0000313" key="13">
    <source>
        <dbReference type="EMBL" id="MFC3851527.1"/>
    </source>
</evidence>
<evidence type="ECO:0000256" key="3">
    <source>
        <dbReference type="ARBA" id="ARBA00008346"/>
    </source>
</evidence>
<comment type="function">
    <text evidence="2 10">Forms oxaloacetate, a four-carbon dicarboxylic acid source for the tricarboxylic acid cycle.</text>
</comment>
<comment type="catalytic activity">
    <reaction evidence="9 10">
        <text>oxaloacetate + phosphate = phosphoenolpyruvate + hydrogencarbonate</text>
        <dbReference type="Rhea" id="RHEA:28370"/>
        <dbReference type="ChEBI" id="CHEBI:16452"/>
        <dbReference type="ChEBI" id="CHEBI:17544"/>
        <dbReference type="ChEBI" id="CHEBI:43474"/>
        <dbReference type="ChEBI" id="CHEBI:58702"/>
        <dbReference type="EC" id="4.1.1.31"/>
    </reaction>
</comment>
<dbReference type="InterPro" id="IPR022805">
    <property type="entry name" value="PEP_COase_bac/pln-type"/>
</dbReference>
<dbReference type="PANTHER" id="PTHR30523:SF6">
    <property type="entry name" value="PHOSPHOENOLPYRUVATE CARBOXYLASE"/>
    <property type="match status" value="1"/>
</dbReference>
<dbReference type="InterPro" id="IPR015813">
    <property type="entry name" value="Pyrv/PenolPyrv_kinase-like_dom"/>
</dbReference>
<dbReference type="RefSeq" id="WP_380692712.1">
    <property type="nucleotide sequence ID" value="NZ_JBHRYR010000002.1"/>
</dbReference>
<dbReference type="SUPFAM" id="SSF51621">
    <property type="entry name" value="Phosphoenolpyruvate/pyruvate domain"/>
    <property type="match status" value="1"/>
</dbReference>
<comment type="cofactor">
    <cofactor evidence="1 10">
        <name>Mg(2+)</name>
        <dbReference type="ChEBI" id="CHEBI:18420"/>
    </cofactor>
</comment>
<dbReference type="EMBL" id="JBHRYR010000002">
    <property type="protein sequence ID" value="MFC3851527.1"/>
    <property type="molecule type" value="Genomic_DNA"/>
</dbReference>
<dbReference type="NCBIfam" id="NF000584">
    <property type="entry name" value="PRK00009.1"/>
    <property type="match status" value="1"/>
</dbReference>
<organism evidence="13 14">
    <name type="scientific">Saccharospirillum mangrovi</name>
    <dbReference type="NCBI Taxonomy" id="2161747"/>
    <lineage>
        <taxon>Bacteria</taxon>
        <taxon>Pseudomonadati</taxon>
        <taxon>Pseudomonadota</taxon>
        <taxon>Gammaproteobacteria</taxon>
        <taxon>Oceanospirillales</taxon>
        <taxon>Saccharospirillaceae</taxon>
        <taxon>Saccharospirillum</taxon>
    </lineage>
</organism>
<dbReference type="InterPro" id="IPR021135">
    <property type="entry name" value="PEP_COase"/>
</dbReference>
<keyword evidence="8 10" id="KW-0120">Carbon dioxide fixation</keyword>
<comment type="caution">
    <text evidence="13">The sequence shown here is derived from an EMBL/GenBank/DDBJ whole genome shotgun (WGS) entry which is preliminary data.</text>
</comment>
<evidence type="ECO:0000256" key="9">
    <source>
        <dbReference type="ARBA" id="ARBA00048995"/>
    </source>
</evidence>
<evidence type="ECO:0000256" key="6">
    <source>
        <dbReference type="ARBA" id="ARBA00022842"/>
    </source>
</evidence>
<proteinExistence type="inferred from homology"/>
<evidence type="ECO:0000256" key="7">
    <source>
        <dbReference type="ARBA" id="ARBA00023239"/>
    </source>
</evidence>
<keyword evidence="7 10" id="KW-0456">Lyase</keyword>
<name>A0ABV7ZWI1_9GAMM</name>